<comment type="cofactor">
    <cofactor evidence="2">
        <name>Mg(2+)</name>
        <dbReference type="ChEBI" id="CHEBI:18420"/>
    </cofactor>
</comment>
<dbReference type="SFLD" id="SFLDG01020">
    <property type="entry name" value="Terpene_Cyclase_Like_2"/>
    <property type="match status" value="2"/>
</dbReference>
<proteinExistence type="inferred from homology"/>
<dbReference type="Proteomes" id="UP000540412">
    <property type="component" value="Unassembled WGS sequence"/>
</dbReference>
<dbReference type="AlphaFoldDB" id="A0A7W9PKS6"/>
<dbReference type="Pfam" id="PF19086">
    <property type="entry name" value="Terpene_syn_C_2"/>
    <property type="match status" value="2"/>
</dbReference>
<accession>A0A7W9PKS6</accession>
<dbReference type="SUPFAM" id="SSF48576">
    <property type="entry name" value="Terpenoid synthases"/>
    <property type="match status" value="2"/>
</dbReference>
<keyword evidence="2" id="KW-0479">Metal-binding</keyword>
<dbReference type="SFLD" id="SFLDS00005">
    <property type="entry name" value="Isoprenoid_Synthase_Type_I"/>
    <property type="match status" value="2"/>
</dbReference>
<dbReference type="PANTHER" id="PTHR35201">
    <property type="entry name" value="TERPENE SYNTHASE"/>
    <property type="match status" value="1"/>
</dbReference>
<organism evidence="3 4">
    <name type="scientific">Nocardia transvalensis</name>
    <dbReference type="NCBI Taxonomy" id="37333"/>
    <lineage>
        <taxon>Bacteria</taxon>
        <taxon>Bacillati</taxon>
        <taxon>Actinomycetota</taxon>
        <taxon>Actinomycetes</taxon>
        <taxon>Mycobacteriales</taxon>
        <taxon>Nocardiaceae</taxon>
        <taxon>Nocardia</taxon>
    </lineage>
</organism>
<reference evidence="3 4" key="1">
    <citation type="submission" date="2020-08" db="EMBL/GenBank/DDBJ databases">
        <title>Sequencing the genomes of 1000 actinobacteria strains.</title>
        <authorList>
            <person name="Klenk H.-P."/>
        </authorList>
    </citation>
    <scope>NUCLEOTIDE SEQUENCE [LARGE SCALE GENOMIC DNA]</scope>
    <source>
        <strain evidence="3 4">DSM 43582</strain>
    </source>
</reference>
<sequence>MPLSVRRAKKGMPMQPFELPDFYTPYPARLNPHVEQARAHTREWAREQGFFEPQRGRSIWTEDDVDRHDYGLLCAYTHPDCDDGTLNLITDWYTWVFYFDDHFLELYKRTLDVQGAKDCLDRLDEFMPIGGGPTPEPAGPVERGLADLWERTAPARSAAWQRRFAADTRALLVESRWELANIVEGRIADPIEYIEMRRKVGGAPWSSDLVEHAVGAEVPDRFAATRPLRVLCDTFADAVHLRNDIFSYEREVLDEGENSNGILVVERFFDLDTPHAARIVNNLLTSRLQQFEYTALTEIPLLFAASGARPDEQAAVAAYVKGLQDWQAGGHAWHMRSSRYMNEQARAPRPSRDSLGLNRFDNHLHPPIEPTGPLPFPEVPIPFAVRLNPRIEAAREEVVRWCRERGMLDPVPGVLPEPLWRERDLRNFDFALCSAGMDPDATQDELNLSSTWLSWGTYADDYYPAVFGRRRDVVGATLQTGRLADCMPVDGERVPVAANPMEEGLADLWRRTTAPMDAGRTRRFRAAVESMLASMTWEIENFVANRIPDPVDYIEMRRRTFGSELTIEMARLAHHDVIPAEVERSQVVADLTTTAVDVAMLFNDLVSYQKEAGFEGDPHNAVRVMGNFFRCDRDEAAAVVHALLVARLERFRRVAERELPALCDEYDLGPDLRRVLERRAAQLRDWIAGIAHWHLTCRRYTEPELLERFLPDRVPEPARRPARAPVLGPHGLGTSAARIPELLSRRSAAR</sequence>
<keyword evidence="1 2" id="KW-0456">Lyase</keyword>
<evidence type="ECO:0000313" key="3">
    <source>
        <dbReference type="EMBL" id="MBB5917444.1"/>
    </source>
</evidence>
<dbReference type="PANTHER" id="PTHR35201:SF4">
    <property type="entry name" value="BETA-PINACENE SYNTHASE-RELATED"/>
    <property type="match status" value="1"/>
</dbReference>
<comment type="caution">
    <text evidence="3">The sequence shown here is derived from an EMBL/GenBank/DDBJ whole genome shotgun (WGS) entry which is preliminary data.</text>
</comment>
<dbReference type="EC" id="4.2.3.-" evidence="2"/>
<evidence type="ECO:0000256" key="2">
    <source>
        <dbReference type="RuleBase" id="RU366034"/>
    </source>
</evidence>
<comment type="similarity">
    <text evidence="2">Belongs to the terpene synthase family.</text>
</comment>
<dbReference type="GO" id="GO:0046872">
    <property type="term" value="F:metal ion binding"/>
    <property type="evidence" value="ECO:0007669"/>
    <property type="project" value="UniProtKB-KW"/>
</dbReference>
<dbReference type="GO" id="GO:0010333">
    <property type="term" value="F:terpene synthase activity"/>
    <property type="evidence" value="ECO:0007669"/>
    <property type="project" value="InterPro"/>
</dbReference>
<dbReference type="InterPro" id="IPR008949">
    <property type="entry name" value="Isoprenoid_synthase_dom_sf"/>
</dbReference>
<dbReference type="EMBL" id="JACHIT010000002">
    <property type="protein sequence ID" value="MBB5917444.1"/>
    <property type="molecule type" value="Genomic_DNA"/>
</dbReference>
<evidence type="ECO:0000256" key="1">
    <source>
        <dbReference type="ARBA" id="ARBA00023239"/>
    </source>
</evidence>
<dbReference type="RefSeq" id="WP_218003546.1">
    <property type="nucleotide sequence ID" value="NZ_JACHIT010000002.1"/>
</dbReference>
<gene>
    <name evidence="3" type="ORF">BJY24_006356</name>
</gene>
<dbReference type="Gene3D" id="1.10.600.10">
    <property type="entry name" value="Farnesyl Diphosphate Synthase"/>
    <property type="match status" value="2"/>
</dbReference>
<keyword evidence="4" id="KW-1185">Reference proteome</keyword>
<dbReference type="InterPro" id="IPR034686">
    <property type="entry name" value="Terpene_cyclase-like_2"/>
</dbReference>
<evidence type="ECO:0000313" key="4">
    <source>
        <dbReference type="Proteomes" id="UP000540412"/>
    </source>
</evidence>
<protein>
    <recommendedName>
        <fullName evidence="2">Terpene synthase</fullName>
        <ecNumber evidence="2">4.2.3.-</ecNumber>
    </recommendedName>
</protein>
<name>A0A7W9PKS6_9NOCA</name>
<keyword evidence="2" id="KW-0460">Magnesium</keyword>